<keyword evidence="7" id="KW-0915">Sodium</keyword>
<feature type="transmembrane region" description="Helical" evidence="11">
    <location>
        <begin position="99"/>
        <end position="122"/>
    </location>
</feature>
<evidence type="ECO:0000256" key="9">
    <source>
        <dbReference type="ARBA" id="ARBA00023136"/>
    </source>
</evidence>
<feature type="transmembrane region" description="Helical" evidence="11">
    <location>
        <begin position="176"/>
        <end position="192"/>
    </location>
</feature>
<keyword evidence="10" id="KW-0739">Sodium transport</keyword>
<keyword evidence="8" id="KW-0406">Ion transport</keyword>
<feature type="transmembrane region" description="Helical" evidence="11">
    <location>
        <begin position="368"/>
        <end position="385"/>
    </location>
</feature>
<dbReference type="Pfam" id="PF00999">
    <property type="entry name" value="Na_H_Exchanger"/>
    <property type="match status" value="1"/>
</dbReference>
<feature type="domain" description="Cation/H+ exchanger transmembrane" evidence="12">
    <location>
        <begin position="13"/>
        <end position="420"/>
    </location>
</feature>
<keyword evidence="3" id="KW-0050">Antiport</keyword>
<proteinExistence type="predicted"/>
<name>A0A381TI44_9ZZZZ</name>
<evidence type="ECO:0000256" key="8">
    <source>
        <dbReference type="ARBA" id="ARBA00023065"/>
    </source>
</evidence>
<protein>
    <recommendedName>
        <fullName evidence="12">Cation/H+ exchanger transmembrane domain-containing protein</fullName>
    </recommendedName>
</protein>
<dbReference type="GO" id="GO:0098719">
    <property type="term" value="P:sodium ion import across plasma membrane"/>
    <property type="evidence" value="ECO:0007669"/>
    <property type="project" value="TreeGrafter"/>
</dbReference>
<dbReference type="InterPro" id="IPR018422">
    <property type="entry name" value="Cation/H_exchanger_CPA1"/>
</dbReference>
<feature type="transmembrane region" description="Helical" evidence="11">
    <location>
        <begin position="204"/>
        <end position="227"/>
    </location>
</feature>
<feature type="transmembrane region" description="Helical" evidence="11">
    <location>
        <begin position="397"/>
        <end position="417"/>
    </location>
</feature>
<feature type="transmembrane region" description="Helical" evidence="11">
    <location>
        <begin position="134"/>
        <end position="155"/>
    </location>
</feature>
<dbReference type="PANTHER" id="PTHR10110">
    <property type="entry name" value="SODIUM/HYDROGEN EXCHANGER"/>
    <property type="match status" value="1"/>
</dbReference>
<evidence type="ECO:0000256" key="3">
    <source>
        <dbReference type="ARBA" id="ARBA00022449"/>
    </source>
</evidence>
<dbReference type="Gene3D" id="6.10.140.1330">
    <property type="match status" value="1"/>
</dbReference>
<reference evidence="13" key="1">
    <citation type="submission" date="2018-05" db="EMBL/GenBank/DDBJ databases">
        <authorList>
            <person name="Lanie J.A."/>
            <person name="Ng W.-L."/>
            <person name="Kazmierczak K.M."/>
            <person name="Andrzejewski T.M."/>
            <person name="Davidsen T.M."/>
            <person name="Wayne K.J."/>
            <person name="Tettelin H."/>
            <person name="Glass J.I."/>
            <person name="Rusch D."/>
            <person name="Podicherti R."/>
            <person name="Tsui H.-C.T."/>
            <person name="Winkler M.E."/>
        </authorList>
    </citation>
    <scope>NUCLEOTIDE SEQUENCE</scope>
</reference>
<evidence type="ECO:0000256" key="10">
    <source>
        <dbReference type="ARBA" id="ARBA00023201"/>
    </source>
</evidence>
<dbReference type="GO" id="GO:0015385">
    <property type="term" value="F:sodium:proton antiporter activity"/>
    <property type="evidence" value="ECO:0007669"/>
    <property type="project" value="InterPro"/>
</dbReference>
<feature type="transmembrane region" description="Helical" evidence="11">
    <location>
        <begin position="67"/>
        <end position="87"/>
    </location>
</feature>
<dbReference type="PANTHER" id="PTHR10110:SF195">
    <property type="entry name" value="NA(+)_H(+) ANTIPORTER NHAS2"/>
    <property type="match status" value="1"/>
</dbReference>
<evidence type="ECO:0000313" key="13">
    <source>
        <dbReference type="EMBL" id="SVA15218.1"/>
    </source>
</evidence>
<feature type="transmembrane region" description="Helical" evidence="11">
    <location>
        <begin position="31"/>
        <end position="55"/>
    </location>
</feature>
<comment type="subcellular location">
    <subcellularLocation>
        <location evidence="1">Cell membrane</location>
        <topology evidence="1">Multi-pass membrane protein</topology>
    </subcellularLocation>
</comment>
<evidence type="ECO:0000256" key="1">
    <source>
        <dbReference type="ARBA" id="ARBA00004651"/>
    </source>
</evidence>
<keyword evidence="5 11" id="KW-0812">Transmembrane</keyword>
<keyword evidence="4" id="KW-1003">Cell membrane</keyword>
<evidence type="ECO:0000256" key="7">
    <source>
        <dbReference type="ARBA" id="ARBA00023053"/>
    </source>
</evidence>
<evidence type="ECO:0000256" key="2">
    <source>
        <dbReference type="ARBA" id="ARBA00022448"/>
    </source>
</evidence>
<evidence type="ECO:0000259" key="12">
    <source>
        <dbReference type="Pfam" id="PF00999"/>
    </source>
</evidence>
<evidence type="ECO:0000256" key="11">
    <source>
        <dbReference type="SAM" id="Phobius"/>
    </source>
</evidence>
<dbReference type="InterPro" id="IPR006153">
    <property type="entry name" value="Cation/H_exchanger_TM"/>
</dbReference>
<feature type="transmembrane region" description="Helical" evidence="11">
    <location>
        <begin position="329"/>
        <end position="356"/>
    </location>
</feature>
<keyword evidence="6 11" id="KW-1133">Transmembrane helix</keyword>
<evidence type="ECO:0000256" key="6">
    <source>
        <dbReference type="ARBA" id="ARBA00022989"/>
    </source>
</evidence>
<dbReference type="GO" id="GO:0051453">
    <property type="term" value="P:regulation of intracellular pH"/>
    <property type="evidence" value="ECO:0007669"/>
    <property type="project" value="TreeGrafter"/>
</dbReference>
<evidence type="ECO:0000256" key="5">
    <source>
        <dbReference type="ARBA" id="ARBA00022692"/>
    </source>
</evidence>
<gene>
    <name evidence="13" type="ORF">METZ01_LOCUS68072</name>
</gene>
<keyword evidence="9 11" id="KW-0472">Membrane</keyword>
<feature type="transmembrane region" description="Helical" evidence="11">
    <location>
        <begin position="299"/>
        <end position="323"/>
    </location>
</feature>
<dbReference type="GO" id="GO:0005886">
    <property type="term" value="C:plasma membrane"/>
    <property type="evidence" value="ECO:0007669"/>
    <property type="project" value="UniProtKB-SubCell"/>
</dbReference>
<evidence type="ECO:0000256" key="4">
    <source>
        <dbReference type="ARBA" id="ARBA00022475"/>
    </source>
</evidence>
<organism evidence="13">
    <name type="scientific">marine metagenome</name>
    <dbReference type="NCBI Taxonomy" id="408172"/>
    <lineage>
        <taxon>unclassified sequences</taxon>
        <taxon>metagenomes</taxon>
        <taxon>ecological metagenomes</taxon>
    </lineage>
</organism>
<accession>A0A381TI44</accession>
<keyword evidence="2" id="KW-0813">Transport</keyword>
<dbReference type="GO" id="GO:0015386">
    <property type="term" value="F:potassium:proton antiporter activity"/>
    <property type="evidence" value="ECO:0007669"/>
    <property type="project" value="TreeGrafter"/>
</dbReference>
<sequence length="422" mass="46296">MSVLEIITVLLLLASFFSIINLRLLKLPTTIGLMILAICLSIVVLLFGVIFPDFIEFVIGVTESLDFSILLIDVMLPFLLFAGAISVDVHELLKDKVTILFLASFGVIFSTFAVGSGIFWLIEQPFFGLNDLGLTYVDCLLFGALIAPTDPIAVLSIVKKMNLSPITETRIAGESLFNDGIGVVVFLTLLNLKSVGVENITPEGVSMLFATEVIGGVGLGAILGYLGLKLVRYIENKHVELEVLITLSLVLLVSVVSNQLHFSGPLGVVVLGLFLNRNIDTCAIEEGVQKAMGEYVYKFWHLLDETLNAMLFILIGLEIIPIFQNFIPAYFLISILTIIMVVLFRWIGVSVPILILSFYKKFEKSTSLIITWGGLRGGLSIALALNLPDQIGDGKNLILFLTYMIVLFTIIFQGLTLEKLAK</sequence>
<dbReference type="AlphaFoldDB" id="A0A381TI44"/>
<feature type="transmembrane region" description="Helical" evidence="11">
    <location>
        <begin position="6"/>
        <end position="24"/>
    </location>
</feature>
<dbReference type="EMBL" id="UINC01004558">
    <property type="protein sequence ID" value="SVA15218.1"/>
    <property type="molecule type" value="Genomic_DNA"/>
</dbReference>